<evidence type="ECO:0000313" key="2">
    <source>
        <dbReference type="EMBL" id="RIJ48338.1"/>
    </source>
</evidence>
<dbReference type="EMBL" id="QWGR01000005">
    <property type="protein sequence ID" value="RIJ48338.1"/>
    <property type="molecule type" value="Genomic_DNA"/>
</dbReference>
<protein>
    <submittedName>
        <fullName evidence="2">Endonuclease/exonuclease/phosphatase family protein</fullName>
    </submittedName>
</protein>
<dbReference type="Gene3D" id="3.60.10.10">
    <property type="entry name" value="Endonuclease/exonuclease/phosphatase"/>
    <property type="match status" value="1"/>
</dbReference>
<reference evidence="2 3" key="1">
    <citation type="submission" date="2018-08" db="EMBL/GenBank/DDBJ databases">
        <title>Pallidiluteibacterium maritimus gen. nov., sp. nov., isolated from coastal sediment.</title>
        <authorList>
            <person name="Zhou L.Y."/>
        </authorList>
    </citation>
    <scope>NUCLEOTIDE SEQUENCE [LARGE SCALE GENOMIC DNA]</scope>
    <source>
        <strain evidence="2 3">XSD2</strain>
    </source>
</reference>
<dbReference type="InterPro" id="IPR050410">
    <property type="entry name" value="CCR4/nocturin_mRNA_transcr"/>
</dbReference>
<dbReference type="Proteomes" id="UP000265926">
    <property type="component" value="Unassembled WGS sequence"/>
</dbReference>
<feature type="domain" description="Endonuclease/exonuclease/phosphatase" evidence="1">
    <location>
        <begin position="4"/>
        <end position="247"/>
    </location>
</feature>
<dbReference type="Pfam" id="PF03372">
    <property type="entry name" value="Exo_endo_phos"/>
    <property type="match status" value="1"/>
</dbReference>
<gene>
    <name evidence="2" type="ORF">D1614_11460</name>
</gene>
<dbReference type="GO" id="GO:0000175">
    <property type="term" value="F:3'-5'-RNA exonuclease activity"/>
    <property type="evidence" value="ECO:0007669"/>
    <property type="project" value="TreeGrafter"/>
</dbReference>
<keyword evidence="3" id="KW-1185">Reference proteome</keyword>
<organism evidence="2 3">
    <name type="scientific">Maribellus luteus</name>
    <dbReference type="NCBI Taxonomy" id="2305463"/>
    <lineage>
        <taxon>Bacteria</taxon>
        <taxon>Pseudomonadati</taxon>
        <taxon>Bacteroidota</taxon>
        <taxon>Bacteroidia</taxon>
        <taxon>Marinilabiliales</taxon>
        <taxon>Prolixibacteraceae</taxon>
        <taxon>Maribellus</taxon>
    </lineage>
</organism>
<comment type="caution">
    <text evidence="2">The sequence shown here is derived from an EMBL/GenBank/DDBJ whole genome shotgun (WGS) entry which is preliminary data.</text>
</comment>
<dbReference type="CDD" id="cd09083">
    <property type="entry name" value="EEP-1"/>
    <property type="match status" value="1"/>
</dbReference>
<evidence type="ECO:0000259" key="1">
    <source>
        <dbReference type="Pfam" id="PF03372"/>
    </source>
</evidence>
<keyword evidence="2" id="KW-0269">Exonuclease</keyword>
<keyword evidence="2" id="KW-0378">Hydrolase</keyword>
<dbReference type="OrthoDB" id="9793162at2"/>
<dbReference type="InterPro" id="IPR036691">
    <property type="entry name" value="Endo/exonu/phosph_ase_sf"/>
</dbReference>
<dbReference type="PANTHER" id="PTHR12121:SF36">
    <property type="entry name" value="ENDONUCLEASE_EXONUCLEASE_PHOSPHATASE DOMAIN-CONTAINING PROTEIN"/>
    <property type="match status" value="1"/>
</dbReference>
<accession>A0A399SXZ9</accession>
<evidence type="ECO:0000313" key="3">
    <source>
        <dbReference type="Proteomes" id="UP000265926"/>
    </source>
</evidence>
<dbReference type="PANTHER" id="PTHR12121">
    <property type="entry name" value="CARBON CATABOLITE REPRESSOR PROTEIN 4"/>
    <property type="match status" value="1"/>
</dbReference>
<dbReference type="SUPFAM" id="SSF56219">
    <property type="entry name" value="DNase I-like"/>
    <property type="match status" value="1"/>
</dbReference>
<name>A0A399SXZ9_9BACT</name>
<dbReference type="GO" id="GO:0004519">
    <property type="term" value="F:endonuclease activity"/>
    <property type="evidence" value="ECO:0007669"/>
    <property type="project" value="UniProtKB-KW"/>
</dbReference>
<keyword evidence="2" id="KW-0255">Endonuclease</keyword>
<dbReference type="AlphaFoldDB" id="A0A399SXZ9"/>
<dbReference type="InterPro" id="IPR005135">
    <property type="entry name" value="Endo/exonuclease/phosphatase"/>
</dbReference>
<keyword evidence="2" id="KW-0540">Nuclease</keyword>
<proteinExistence type="predicted"/>
<sequence length="257" mass="29176">MNIMSFNIRLNTPADGENAWPNRITMVNGLLRFYDTDIFGLQEAFYGQITDIENGLPGFEWIGVGRDDGEKEGEFSPIFFNKAKFILLENGHFWLSQNCDKPGLGWDAACNRVVTWGKFQSKVTGKKFFVFNTHFDHRGVEARKNSALLIRDKMKEITGGSGFPVILTGDFNLTPDSEPIGMIKKYMADSRDITEEPPYGPTGTFQGFKMDAPQENRIDYVFVNSKVKVLKYATLTDSKNQRFPSDHFPVFVKVVLK</sequence>